<feature type="chain" id="PRO_5040307642" evidence="1">
    <location>
        <begin position="19"/>
        <end position="192"/>
    </location>
</feature>
<dbReference type="EMBL" id="MU253919">
    <property type="protein sequence ID" value="KAG9244257.1"/>
    <property type="molecule type" value="Genomic_DNA"/>
</dbReference>
<dbReference type="PANTHER" id="PTHR39219:SF1">
    <property type="entry name" value="ER MEMBRANE PROTEIN COMPLEX SUBUNIT 10"/>
    <property type="match status" value="1"/>
</dbReference>
<dbReference type="PANTHER" id="PTHR39219">
    <property type="entry name" value="ER MEMBRANE PROTEIN COMPLEX SUBUNIT 10"/>
    <property type="match status" value="1"/>
</dbReference>
<evidence type="ECO:0000313" key="3">
    <source>
        <dbReference type="Proteomes" id="UP000887226"/>
    </source>
</evidence>
<reference evidence="2" key="1">
    <citation type="journal article" date="2021" name="IMA Fungus">
        <title>Genomic characterization of three marine fungi, including Emericellopsis atlantica sp. nov. with signatures of a generalist lifestyle and marine biomass degradation.</title>
        <authorList>
            <person name="Hagestad O.C."/>
            <person name="Hou L."/>
            <person name="Andersen J.H."/>
            <person name="Hansen E.H."/>
            <person name="Altermark B."/>
            <person name="Li C."/>
            <person name="Kuhnert E."/>
            <person name="Cox R.J."/>
            <person name="Crous P.W."/>
            <person name="Spatafora J.W."/>
            <person name="Lail K."/>
            <person name="Amirebrahimi M."/>
            <person name="Lipzen A."/>
            <person name="Pangilinan J."/>
            <person name="Andreopoulos W."/>
            <person name="Hayes R.D."/>
            <person name="Ng V."/>
            <person name="Grigoriev I.V."/>
            <person name="Jackson S.A."/>
            <person name="Sutton T.D.S."/>
            <person name="Dobson A.D.W."/>
            <person name="Rama T."/>
        </authorList>
    </citation>
    <scope>NUCLEOTIDE SEQUENCE</scope>
    <source>
        <strain evidence="2">TRa3180A</strain>
    </source>
</reference>
<comment type="caution">
    <text evidence="2">The sequence shown here is derived from an EMBL/GenBank/DDBJ whole genome shotgun (WGS) entry which is preliminary data.</text>
</comment>
<organism evidence="2 3">
    <name type="scientific">Calycina marina</name>
    <dbReference type="NCBI Taxonomy" id="1763456"/>
    <lineage>
        <taxon>Eukaryota</taxon>
        <taxon>Fungi</taxon>
        <taxon>Dikarya</taxon>
        <taxon>Ascomycota</taxon>
        <taxon>Pezizomycotina</taxon>
        <taxon>Leotiomycetes</taxon>
        <taxon>Helotiales</taxon>
        <taxon>Pezizellaceae</taxon>
        <taxon>Calycina</taxon>
    </lineage>
</organism>
<name>A0A9P8CEY3_9HELO</name>
<accession>A0A9P8CEY3</accession>
<proteinExistence type="predicted"/>
<gene>
    <name evidence="2" type="ORF">BJ878DRAFT_421779</name>
</gene>
<dbReference type="Proteomes" id="UP000887226">
    <property type="component" value="Unassembled WGS sequence"/>
</dbReference>
<keyword evidence="3" id="KW-1185">Reference proteome</keyword>
<protein>
    <submittedName>
        <fullName evidence="2">Uncharacterized protein</fullName>
    </submittedName>
</protein>
<evidence type="ECO:0000313" key="2">
    <source>
        <dbReference type="EMBL" id="KAG9244257.1"/>
    </source>
</evidence>
<sequence length="192" mass="20558">MRALKLLFALSMASVISSLEYLDSTTISIQPITSSSILTPPVPLTDIKYNPSTLSASISSYETPDIEPSIRNLRIGVWDAATATWKSSTSVTSAESFAKGYRPTIVLSLDGKGGVLGVSLKSSVIDAGQTRDFGPKVLVRGVVKGRQPSLNKPVVLVEGKLEEPIVEKTMLQKYWWVLLGGVMLLMSTGGGE</sequence>
<evidence type="ECO:0000256" key="1">
    <source>
        <dbReference type="SAM" id="SignalP"/>
    </source>
</evidence>
<keyword evidence="1" id="KW-0732">Signal</keyword>
<dbReference type="AlphaFoldDB" id="A0A9P8CEY3"/>
<dbReference type="OrthoDB" id="1894652at2759"/>
<feature type="signal peptide" evidence="1">
    <location>
        <begin position="1"/>
        <end position="18"/>
    </location>
</feature>